<dbReference type="Pfam" id="PF13577">
    <property type="entry name" value="SnoaL_4"/>
    <property type="match status" value="1"/>
</dbReference>
<comment type="caution">
    <text evidence="2">The sequence shown here is derived from an EMBL/GenBank/DDBJ whole genome shotgun (WGS) entry which is preliminary data.</text>
</comment>
<dbReference type="InterPro" id="IPR037401">
    <property type="entry name" value="SnoaL-like"/>
</dbReference>
<reference evidence="3" key="1">
    <citation type="journal article" date="2019" name="Int. J. Syst. Evol. Microbiol.">
        <title>The Global Catalogue of Microorganisms (GCM) 10K type strain sequencing project: providing services to taxonomists for standard genome sequencing and annotation.</title>
        <authorList>
            <consortium name="The Broad Institute Genomics Platform"/>
            <consortium name="The Broad Institute Genome Sequencing Center for Infectious Disease"/>
            <person name="Wu L."/>
            <person name="Ma J."/>
        </authorList>
    </citation>
    <scope>NUCLEOTIDE SEQUENCE [LARGE SCALE GENOMIC DNA]</scope>
    <source>
        <strain evidence="3">JCM 9371</strain>
    </source>
</reference>
<dbReference type="Proteomes" id="UP001597063">
    <property type="component" value="Unassembled WGS sequence"/>
</dbReference>
<dbReference type="SUPFAM" id="SSF54427">
    <property type="entry name" value="NTF2-like"/>
    <property type="match status" value="1"/>
</dbReference>
<protein>
    <submittedName>
        <fullName evidence="2">Nuclear transport factor 2 family protein</fullName>
    </submittedName>
</protein>
<sequence length="151" mass="15945">MESWELVARERVRDAVAAYTHAADRGRAGDLAALFAPDGVLEIRGGATAAGREAIAALVAGAAGRGSAPRPDGHPGVIRHFVANLRFEEVAPDAVRASAYFLVMNATGPDHWGRYRDLLVPGGDEGQWLFARRFVSVDGASETSVMVSGSE</sequence>
<organism evidence="2 3">
    <name type="scientific">Actinomadura fibrosa</name>
    <dbReference type="NCBI Taxonomy" id="111802"/>
    <lineage>
        <taxon>Bacteria</taxon>
        <taxon>Bacillati</taxon>
        <taxon>Actinomycetota</taxon>
        <taxon>Actinomycetes</taxon>
        <taxon>Streptosporangiales</taxon>
        <taxon>Thermomonosporaceae</taxon>
        <taxon>Actinomadura</taxon>
    </lineage>
</organism>
<accession>A0ABW2XL23</accession>
<proteinExistence type="predicted"/>
<dbReference type="Gene3D" id="3.10.450.50">
    <property type="match status" value="1"/>
</dbReference>
<keyword evidence="3" id="KW-1185">Reference proteome</keyword>
<dbReference type="InterPro" id="IPR032710">
    <property type="entry name" value="NTF2-like_dom_sf"/>
</dbReference>
<evidence type="ECO:0000313" key="2">
    <source>
        <dbReference type="EMBL" id="MFD0687242.1"/>
    </source>
</evidence>
<evidence type="ECO:0000313" key="3">
    <source>
        <dbReference type="Proteomes" id="UP001597063"/>
    </source>
</evidence>
<feature type="domain" description="SnoaL-like" evidence="1">
    <location>
        <begin position="5"/>
        <end position="133"/>
    </location>
</feature>
<dbReference type="EMBL" id="JBHTGP010000012">
    <property type="protein sequence ID" value="MFD0687242.1"/>
    <property type="molecule type" value="Genomic_DNA"/>
</dbReference>
<gene>
    <name evidence="2" type="ORF">ACFQZM_22275</name>
</gene>
<evidence type="ECO:0000259" key="1">
    <source>
        <dbReference type="Pfam" id="PF13577"/>
    </source>
</evidence>
<name>A0ABW2XL23_9ACTN</name>
<dbReference type="RefSeq" id="WP_131762653.1">
    <property type="nucleotide sequence ID" value="NZ_CAACUY010000244.1"/>
</dbReference>